<protein>
    <submittedName>
        <fullName evidence="1">Uncharacterized protein</fullName>
    </submittedName>
</protein>
<dbReference type="Proteomes" id="UP000019373">
    <property type="component" value="Unassembled WGS sequence"/>
</dbReference>
<sequence>MWDALKDPHSRQVGINHGNELRTTPNYWANMVTGGSTMFRHQKIHESSMNMIDRVMNYDTSIVLDLQRQVVDQKLTLDTTSAG</sequence>
<gene>
    <name evidence="1" type="ORF">EPUS_00832</name>
</gene>
<dbReference type="RefSeq" id="XP_007799803.1">
    <property type="nucleotide sequence ID" value="XM_007801612.1"/>
</dbReference>
<evidence type="ECO:0000313" key="1">
    <source>
        <dbReference type="EMBL" id="ERF74702.1"/>
    </source>
</evidence>
<dbReference type="HOGENOM" id="CLU_2542577_0_0_1"/>
<accession>U1GAZ6</accession>
<dbReference type="EMBL" id="KE720872">
    <property type="protein sequence ID" value="ERF74702.1"/>
    <property type="molecule type" value="Genomic_DNA"/>
</dbReference>
<name>U1GAZ6_ENDPU</name>
<organism evidence="1 2">
    <name type="scientific">Endocarpon pusillum (strain Z07020 / HMAS-L-300199)</name>
    <name type="common">Lichen-forming fungus</name>
    <dbReference type="NCBI Taxonomy" id="1263415"/>
    <lineage>
        <taxon>Eukaryota</taxon>
        <taxon>Fungi</taxon>
        <taxon>Dikarya</taxon>
        <taxon>Ascomycota</taxon>
        <taxon>Pezizomycotina</taxon>
        <taxon>Eurotiomycetes</taxon>
        <taxon>Chaetothyriomycetidae</taxon>
        <taxon>Verrucariales</taxon>
        <taxon>Verrucariaceae</taxon>
        <taxon>Endocarpon</taxon>
    </lineage>
</organism>
<keyword evidence="2" id="KW-1185">Reference proteome</keyword>
<dbReference type="AlphaFoldDB" id="U1GAZ6"/>
<dbReference type="OrthoDB" id="8954335at2759"/>
<proteinExistence type="predicted"/>
<dbReference type="GeneID" id="19235893"/>
<reference evidence="2" key="1">
    <citation type="journal article" date="2014" name="BMC Genomics">
        <title>Genome characteristics reveal the impact of lichenization on lichen-forming fungus Endocarpon pusillum Hedwig (Verrucariales, Ascomycota).</title>
        <authorList>
            <person name="Wang Y.-Y."/>
            <person name="Liu B."/>
            <person name="Zhang X.-Y."/>
            <person name="Zhou Q.-M."/>
            <person name="Zhang T."/>
            <person name="Li H."/>
            <person name="Yu Y.-F."/>
            <person name="Zhang X.-L."/>
            <person name="Hao X.-Y."/>
            <person name="Wang M."/>
            <person name="Wang L."/>
            <person name="Wei J.-C."/>
        </authorList>
    </citation>
    <scope>NUCLEOTIDE SEQUENCE [LARGE SCALE GENOMIC DNA]</scope>
    <source>
        <strain evidence="2">Z07020 / HMAS-L-300199</strain>
    </source>
</reference>
<evidence type="ECO:0000313" key="2">
    <source>
        <dbReference type="Proteomes" id="UP000019373"/>
    </source>
</evidence>